<feature type="signal peptide" evidence="1">
    <location>
        <begin position="1"/>
        <end position="22"/>
    </location>
</feature>
<proteinExistence type="predicted"/>
<organism evidence="2 3">
    <name type="scientific">Catenaria anguillulae PL171</name>
    <dbReference type="NCBI Taxonomy" id="765915"/>
    <lineage>
        <taxon>Eukaryota</taxon>
        <taxon>Fungi</taxon>
        <taxon>Fungi incertae sedis</taxon>
        <taxon>Blastocladiomycota</taxon>
        <taxon>Blastocladiomycetes</taxon>
        <taxon>Blastocladiales</taxon>
        <taxon>Catenariaceae</taxon>
        <taxon>Catenaria</taxon>
    </lineage>
</organism>
<comment type="caution">
    <text evidence="2">The sequence shown here is derived from an EMBL/GenBank/DDBJ whole genome shotgun (WGS) entry which is preliminary data.</text>
</comment>
<evidence type="ECO:0000313" key="2">
    <source>
        <dbReference type="EMBL" id="ORZ41262.1"/>
    </source>
</evidence>
<dbReference type="Proteomes" id="UP000193411">
    <property type="component" value="Unassembled WGS sequence"/>
</dbReference>
<keyword evidence="3" id="KW-1185">Reference proteome</keyword>
<dbReference type="AlphaFoldDB" id="A0A1Y2I6Y9"/>
<accession>A0A1Y2I6Y9</accession>
<dbReference type="EMBL" id="MCFL01000001">
    <property type="protein sequence ID" value="ORZ41262.1"/>
    <property type="molecule type" value="Genomic_DNA"/>
</dbReference>
<name>A0A1Y2I6Y9_9FUNG</name>
<gene>
    <name evidence="2" type="ORF">BCR44DRAFT_306472</name>
</gene>
<keyword evidence="1" id="KW-0732">Signal</keyword>
<reference evidence="2 3" key="1">
    <citation type="submission" date="2016-07" db="EMBL/GenBank/DDBJ databases">
        <title>Pervasive Adenine N6-methylation of Active Genes in Fungi.</title>
        <authorList>
            <consortium name="DOE Joint Genome Institute"/>
            <person name="Mondo S.J."/>
            <person name="Dannebaum R.O."/>
            <person name="Kuo R.C."/>
            <person name="Labutti K."/>
            <person name="Haridas S."/>
            <person name="Kuo A."/>
            <person name="Salamov A."/>
            <person name="Ahrendt S.R."/>
            <person name="Lipzen A."/>
            <person name="Sullivan W."/>
            <person name="Andreopoulos W.B."/>
            <person name="Clum A."/>
            <person name="Lindquist E."/>
            <person name="Daum C."/>
            <person name="Ramamoorthy G.K."/>
            <person name="Gryganskyi A."/>
            <person name="Culley D."/>
            <person name="Magnuson J.K."/>
            <person name="James T.Y."/>
            <person name="O'Malley M.A."/>
            <person name="Stajich J.E."/>
            <person name="Spatafora J.W."/>
            <person name="Visel A."/>
            <person name="Grigoriev I.V."/>
        </authorList>
    </citation>
    <scope>NUCLEOTIDE SEQUENCE [LARGE SCALE GENOMIC DNA]</scope>
    <source>
        <strain evidence="2 3">PL171</strain>
    </source>
</reference>
<protein>
    <submittedName>
        <fullName evidence="2">Uncharacterized protein</fullName>
    </submittedName>
</protein>
<evidence type="ECO:0000256" key="1">
    <source>
        <dbReference type="SAM" id="SignalP"/>
    </source>
</evidence>
<feature type="chain" id="PRO_5012078983" evidence="1">
    <location>
        <begin position="23"/>
        <end position="164"/>
    </location>
</feature>
<sequence>MSFHHLLAQISSPLSIVPACLTSCLLLHVALICECSPSGLLSHAPPIIKQAIQFDSISYLVSPLDKSMRVRTESIFAIGISTCSLTLDYSLECSQHTYRQYRYSSFHDNAHPLLLQHHRQDCSSTTPAKTVQYDRPRSAHSPFACLIWPFFEQPLFPSSTLSIV</sequence>
<evidence type="ECO:0000313" key="3">
    <source>
        <dbReference type="Proteomes" id="UP000193411"/>
    </source>
</evidence>